<organism evidence="1 2">
    <name type="scientific">Comamonas aquatica</name>
    <dbReference type="NCBI Taxonomy" id="225991"/>
    <lineage>
        <taxon>Bacteria</taxon>
        <taxon>Pseudomonadati</taxon>
        <taxon>Pseudomonadota</taxon>
        <taxon>Betaproteobacteria</taxon>
        <taxon>Burkholderiales</taxon>
        <taxon>Comamonadaceae</taxon>
        <taxon>Comamonas</taxon>
    </lineage>
</organism>
<name>A0AA35D460_9BURK</name>
<protein>
    <submittedName>
        <fullName evidence="1">Uncharacterized protein</fullName>
    </submittedName>
</protein>
<accession>A0AA35D460</accession>
<proteinExistence type="predicted"/>
<gene>
    <name evidence="1" type="ORF">GHA_00191</name>
</gene>
<dbReference type="Proteomes" id="UP000834458">
    <property type="component" value="Unassembled WGS sequence"/>
</dbReference>
<sequence length="88" mass="9281">MTQRTLCRARGAPICNFSLISAGAHGLGISVFFCAGCEIEIGDGVAAWLKYGKTLRYTRSCGPEPEVPTRWHPVVPASTAPVCCAIAA</sequence>
<evidence type="ECO:0000313" key="2">
    <source>
        <dbReference type="Proteomes" id="UP000834458"/>
    </source>
</evidence>
<dbReference type="EMBL" id="CAHPSC010000002">
    <property type="protein sequence ID" value="CAB5659061.1"/>
    <property type="molecule type" value="Genomic_DNA"/>
</dbReference>
<reference evidence="1" key="1">
    <citation type="submission" date="2020-05" db="EMBL/GenBank/DDBJ databases">
        <authorList>
            <person name="Delgado-Blas J."/>
        </authorList>
    </citation>
    <scope>NUCLEOTIDE SEQUENCE</scope>
    <source>
        <strain evidence="1">BB1454</strain>
    </source>
</reference>
<comment type="caution">
    <text evidence="1">The sequence shown here is derived from an EMBL/GenBank/DDBJ whole genome shotgun (WGS) entry which is preliminary data.</text>
</comment>
<dbReference type="AlphaFoldDB" id="A0AA35D460"/>
<evidence type="ECO:0000313" key="1">
    <source>
        <dbReference type="EMBL" id="CAB5659061.1"/>
    </source>
</evidence>